<dbReference type="InterPro" id="IPR043519">
    <property type="entry name" value="NT_sf"/>
</dbReference>
<organism evidence="3 4">
    <name type="scientific">Pararhizobium mangrovi</name>
    <dbReference type="NCBI Taxonomy" id="2590452"/>
    <lineage>
        <taxon>Bacteria</taxon>
        <taxon>Pseudomonadati</taxon>
        <taxon>Pseudomonadota</taxon>
        <taxon>Alphaproteobacteria</taxon>
        <taxon>Hyphomicrobiales</taxon>
        <taxon>Rhizobiaceae</taxon>
        <taxon>Rhizobium/Agrobacterium group</taxon>
        <taxon>Pararhizobium</taxon>
    </lineage>
</organism>
<dbReference type="PANTHER" id="PTHR21043">
    <property type="entry name" value="IOJAP SUPERFAMILY ORTHOLOG"/>
    <property type="match status" value="1"/>
</dbReference>
<dbReference type="GO" id="GO:0043023">
    <property type="term" value="F:ribosomal large subunit binding"/>
    <property type="evidence" value="ECO:0007669"/>
    <property type="project" value="TreeGrafter"/>
</dbReference>
<dbReference type="Gene3D" id="3.30.460.10">
    <property type="entry name" value="Beta Polymerase, domain 2"/>
    <property type="match status" value="1"/>
</dbReference>
<dbReference type="PANTHER" id="PTHR21043:SF0">
    <property type="entry name" value="MITOCHONDRIAL ASSEMBLY OF RIBOSOMAL LARGE SUBUNIT PROTEIN 1"/>
    <property type="match status" value="1"/>
</dbReference>
<sequence length="159" mass="17527">MLERIASSFDEPVRFVRPREGKTLRTAHKGDAKSVFSTAPESGTEIADRALRIVLDSLDEAKAEDVVSIDISGKSALGDHMIVATGRSNRHVMAVCNQLLGALKEQGFGSARVEGLDHGEWVLIDAGDVIVHVFQPEIRDFYNLEKMWMIPDLADDTVH</sequence>
<comment type="similarity">
    <text evidence="1 2">Belongs to the Iojap/RsfS family.</text>
</comment>
<evidence type="ECO:0000256" key="1">
    <source>
        <dbReference type="ARBA" id="ARBA00010574"/>
    </source>
</evidence>
<gene>
    <name evidence="2 3" type="primary">rsfS</name>
    <name evidence="3" type="ORF">FJU11_14450</name>
</gene>
<dbReference type="AlphaFoldDB" id="A0A506TYY0"/>
<dbReference type="Pfam" id="PF02410">
    <property type="entry name" value="RsfS"/>
    <property type="match status" value="1"/>
</dbReference>
<comment type="function">
    <text evidence="2">Functions as a ribosomal silencing factor. Interacts with ribosomal protein uL14 (rplN), blocking formation of intersubunit bridge B8. Prevents association of the 30S and 50S ribosomal subunits and the formation of functional ribosomes, thus repressing translation.</text>
</comment>
<dbReference type="Proteomes" id="UP000320314">
    <property type="component" value="Unassembled WGS sequence"/>
</dbReference>
<keyword evidence="4" id="KW-1185">Reference proteome</keyword>
<dbReference type="RefSeq" id="WP_141167783.1">
    <property type="nucleotide sequence ID" value="NZ_VHLH01000029.1"/>
</dbReference>
<accession>A0A506TYY0</accession>
<dbReference type="GO" id="GO:0017148">
    <property type="term" value="P:negative regulation of translation"/>
    <property type="evidence" value="ECO:0007669"/>
    <property type="project" value="UniProtKB-UniRule"/>
</dbReference>
<protein>
    <recommendedName>
        <fullName evidence="2">Ribosomal silencing factor RsfS</fullName>
    </recommendedName>
</protein>
<comment type="caution">
    <text evidence="3">The sequence shown here is derived from an EMBL/GenBank/DDBJ whole genome shotgun (WGS) entry which is preliminary data.</text>
</comment>
<dbReference type="SUPFAM" id="SSF81301">
    <property type="entry name" value="Nucleotidyltransferase"/>
    <property type="match status" value="1"/>
</dbReference>
<dbReference type="OrthoDB" id="9793681at2"/>
<dbReference type="NCBIfam" id="TIGR00090">
    <property type="entry name" value="rsfS_iojap_ybeB"/>
    <property type="match status" value="1"/>
</dbReference>
<dbReference type="EMBL" id="VHLH01000029">
    <property type="protein sequence ID" value="TPW26526.1"/>
    <property type="molecule type" value="Genomic_DNA"/>
</dbReference>
<reference evidence="3 4" key="1">
    <citation type="submission" date="2019-06" db="EMBL/GenBank/DDBJ databases">
        <authorList>
            <person name="Li M."/>
        </authorList>
    </citation>
    <scope>NUCLEOTIDE SEQUENCE [LARGE SCALE GENOMIC DNA]</scope>
    <source>
        <strain evidence="3 4">BGMRC6574</strain>
    </source>
</reference>
<dbReference type="GO" id="GO:0090071">
    <property type="term" value="P:negative regulation of ribosome biogenesis"/>
    <property type="evidence" value="ECO:0007669"/>
    <property type="project" value="UniProtKB-UniRule"/>
</dbReference>
<comment type="subcellular location">
    <subcellularLocation>
        <location evidence="2">Cytoplasm</location>
    </subcellularLocation>
</comment>
<proteinExistence type="inferred from homology"/>
<comment type="subunit">
    <text evidence="2">Interacts with ribosomal protein uL14 (rplN).</text>
</comment>
<dbReference type="GO" id="GO:0005737">
    <property type="term" value="C:cytoplasm"/>
    <property type="evidence" value="ECO:0007669"/>
    <property type="project" value="UniProtKB-SubCell"/>
</dbReference>
<evidence type="ECO:0000313" key="3">
    <source>
        <dbReference type="EMBL" id="TPW26526.1"/>
    </source>
</evidence>
<dbReference type="HAMAP" id="MF_01477">
    <property type="entry name" value="Iojap_RsfS"/>
    <property type="match status" value="1"/>
</dbReference>
<evidence type="ECO:0000256" key="2">
    <source>
        <dbReference type="HAMAP-Rule" id="MF_01477"/>
    </source>
</evidence>
<evidence type="ECO:0000313" key="4">
    <source>
        <dbReference type="Proteomes" id="UP000320314"/>
    </source>
</evidence>
<dbReference type="GO" id="GO:0042256">
    <property type="term" value="P:cytosolic ribosome assembly"/>
    <property type="evidence" value="ECO:0007669"/>
    <property type="project" value="UniProtKB-UniRule"/>
</dbReference>
<name>A0A506TYY0_9HYPH</name>
<keyword evidence="2" id="KW-0810">Translation regulation</keyword>
<dbReference type="InterPro" id="IPR004394">
    <property type="entry name" value="Iojap/RsfS/C7orf30"/>
</dbReference>
<keyword evidence="2" id="KW-0963">Cytoplasm</keyword>
<keyword evidence="2" id="KW-0678">Repressor</keyword>